<feature type="domain" description="HTH araC/xylS-type" evidence="9">
    <location>
        <begin position="311"/>
        <end position="410"/>
    </location>
</feature>
<dbReference type="CDD" id="cd17536">
    <property type="entry name" value="REC_YesN-like"/>
    <property type="match status" value="1"/>
</dbReference>
<dbReference type="KEGG" id="saca:FFV09_01615"/>
<feature type="modified residue" description="4-aspartylphosphate" evidence="8">
    <location>
        <position position="55"/>
    </location>
</feature>
<proteinExistence type="predicted"/>
<evidence type="ECO:0000256" key="8">
    <source>
        <dbReference type="PROSITE-ProRule" id="PRU00169"/>
    </source>
</evidence>
<evidence type="ECO:0000256" key="1">
    <source>
        <dbReference type="ARBA" id="ARBA00004496"/>
    </source>
</evidence>
<dbReference type="Pfam" id="PF12833">
    <property type="entry name" value="HTH_18"/>
    <property type="match status" value="1"/>
</dbReference>
<keyword evidence="2" id="KW-0963">Cytoplasm</keyword>
<dbReference type="InterPro" id="IPR009057">
    <property type="entry name" value="Homeodomain-like_sf"/>
</dbReference>
<dbReference type="GO" id="GO:0005737">
    <property type="term" value="C:cytoplasm"/>
    <property type="evidence" value="ECO:0007669"/>
    <property type="project" value="UniProtKB-SubCell"/>
</dbReference>
<gene>
    <name evidence="11" type="ORF">FFV09_01615</name>
</gene>
<keyword evidence="5" id="KW-0805">Transcription regulation</keyword>
<keyword evidence="12" id="KW-1185">Reference proteome</keyword>
<dbReference type="InterPro" id="IPR001789">
    <property type="entry name" value="Sig_transdc_resp-reg_receiver"/>
</dbReference>
<evidence type="ECO:0000256" key="3">
    <source>
        <dbReference type="ARBA" id="ARBA00022553"/>
    </source>
</evidence>
<name>A0A4Y6UPW2_SACBS</name>
<dbReference type="SMART" id="SM00342">
    <property type="entry name" value="HTH_ARAC"/>
    <property type="match status" value="1"/>
</dbReference>
<reference evidence="11 12" key="1">
    <citation type="submission" date="2019-06" db="EMBL/GenBank/DDBJ databases">
        <title>Saccharibacillus brassicae sp. nov., an endophytic bacterium isolated from Chinese cabbage seeds (Brassica pekinensis).</title>
        <authorList>
            <person name="Jiang L."/>
            <person name="Lee J."/>
            <person name="Kim S.W."/>
        </authorList>
    </citation>
    <scope>NUCLEOTIDE SEQUENCE [LARGE SCALE GENOMIC DNA]</scope>
    <source>
        <strain evidence="12">KCTC 43072 / ATSA2</strain>
    </source>
</reference>
<dbReference type="PROSITE" id="PS01124">
    <property type="entry name" value="HTH_ARAC_FAMILY_2"/>
    <property type="match status" value="1"/>
</dbReference>
<comment type="subcellular location">
    <subcellularLocation>
        <location evidence="1">Cytoplasm</location>
    </subcellularLocation>
</comment>
<evidence type="ECO:0000259" key="9">
    <source>
        <dbReference type="PROSITE" id="PS01124"/>
    </source>
</evidence>
<evidence type="ECO:0000256" key="4">
    <source>
        <dbReference type="ARBA" id="ARBA00023012"/>
    </source>
</evidence>
<dbReference type="InterPro" id="IPR011006">
    <property type="entry name" value="CheY-like_superfamily"/>
</dbReference>
<dbReference type="PANTHER" id="PTHR42713">
    <property type="entry name" value="HISTIDINE KINASE-RELATED"/>
    <property type="match status" value="1"/>
</dbReference>
<dbReference type="PANTHER" id="PTHR42713:SF3">
    <property type="entry name" value="TRANSCRIPTIONAL REGULATORY PROTEIN HPTR"/>
    <property type="match status" value="1"/>
</dbReference>
<keyword evidence="7" id="KW-0804">Transcription</keyword>
<dbReference type="Proteomes" id="UP000316968">
    <property type="component" value="Chromosome"/>
</dbReference>
<dbReference type="SMART" id="SM00448">
    <property type="entry name" value="REC"/>
    <property type="match status" value="1"/>
</dbReference>
<evidence type="ECO:0000256" key="5">
    <source>
        <dbReference type="ARBA" id="ARBA00023015"/>
    </source>
</evidence>
<feature type="domain" description="Response regulatory" evidence="10">
    <location>
        <begin position="3"/>
        <end position="120"/>
    </location>
</feature>
<organism evidence="11 12">
    <name type="scientific">Saccharibacillus brassicae</name>
    <dbReference type="NCBI Taxonomy" id="2583377"/>
    <lineage>
        <taxon>Bacteria</taxon>
        <taxon>Bacillati</taxon>
        <taxon>Bacillota</taxon>
        <taxon>Bacilli</taxon>
        <taxon>Bacillales</taxon>
        <taxon>Paenibacillaceae</taxon>
        <taxon>Saccharibacillus</taxon>
    </lineage>
</organism>
<dbReference type="SUPFAM" id="SSF46689">
    <property type="entry name" value="Homeodomain-like"/>
    <property type="match status" value="2"/>
</dbReference>
<keyword evidence="3 8" id="KW-0597">Phosphoprotein</keyword>
<keyword evidence="6" id="KW-0238">DNA-binding</keyword>
<dbReference type="AlphaFoldDB" id="A0A4Y6UPW2"/>
<dbReference type="EMBL" id="CP041217">
    <property type="protein sequence ID" value="QDH19672.1"/>
    <property type="molecule type" value="Genomic_DNA"/>
</dbReference>
<accession>A0A4Y6UPW2</accession>
<dbReference type="InterPro" id="IPR051552">
    <property type="entry name" value="HptR"/>
</dbReference>
<dbReference type="OrthoDB" id="2676256at2"/>
<evidence type="ECO:0000313" key="12">
    <source>
        <dbReference type="Proteomes" id="UP000316968"/>
    </source>
</evidence>
<dbReference type="SUPFAM" id="SSF52172">
    <property type="entry name" value="CheY-like"/>
    <property type="match status" value="1"/>
</dbReference>
<evidence type="ECO:0000313" key="11">
    <source>
        <dbReference type="EMBL" id="QDH19672.1"/>
    </source>
</evidence>
<dbReference type="Gene3D" id="1.10.10.60">
    <property type="entry name" value="Homeodomain-like"/>
    <property type="match status" value="2"/>
</dbReference>
<dbReference type="Pfam" id="PF00072">
    <property type="entry name" value="Response_reg"/>
    <property type="match status" value="1"/>
</dbReference>
<dbReference type="GO" id="GO:0043565">
    <property type="term" value="F:sequence-specific DNA binding"/>
    <property type="evidence" value="ECO:0007669"/>
    <property type="project" value="InterPro"/>
</dbReference>
<evidence type="ECO:0000259" key="10">
    <source>
        <dbReference type="PROSITE" id="PS50110"/>
    </source>
</evidence>
<evidence type="ECO:0000256" key="7">
    <source>
        <dbReference type="ARBA" id="ARBA00023163"/>
    </source>
</evidence>
<evidence type="ECO:0000256" key="6">
    <source>
        <dbReference type="ARBA" id="ARBA00023125"/>
    </source>
</evidence>
<dbReference type="PROSITE" id="PS50110">
    <property type="entry name" value="RESPONSE_REGULATORY"/>
    <property type="match status" value="1"/>
</dbReference>
<sequence length="410" mass="44946">MYNVIIAEDSKPILRHIRMLIESSGLPVRVTATASNGIEALERLQDGQADILLTDIRMPKLDGLGLIEQAKALNPRLQAVLITGYSDFDYARRALNLHAFDYLLKPVDQTQLSDVLERLITQLAEQRQSDRKLLESVVEPAFLADMPLDAGLLAGRYRMALLRRRPFAAQAERAWTAREIEAALSALPGGECRYVWPAPQQGRFVVLLAEQERAADGEAAARQLTQALQGSLAAAGLPAVVAAAPEPAGLGALAAVHAALERELRGHLTVGGNLAPPISAEGDYAAPPQAGEASKLALREPLKRGGEELFERLDRYLRQNLYAQLSVTEAAQQFHVSPSYVSRLVKRYTGSTFVHHYMALKIAEARRLLSSGPEVKVKHVAEALGFGDPHYFSNVFKEYVGCRPSEFKDK</sequence>
<dbReference type="RefSeq" id="WP_141446061.1">
    <property type="nucleotide sequence ID" value="NZ_CP041217.1"/>
</dbReference>
<protein>
    <submittedName>
        <fullName evidence="11">Response regulator</fullName>
    </submittedName>
</protein>
<dbReference type="GO" id="GO:0003700">
    <property type="term" value="F:DNA-binding transcription factor activity"/>
    <property type="evidence" value="ECO:0007669"/>
    <property type="project" value="InterPro"/>
</dbReference>
<dbReference type="Gene3D" id="3.40.50.2300">
    <property type="match status" value="1"/>
</dbReference>
<evidence type="ECO:0000256" key="2">
    <source>
        <dbReference type="ARBA" id="ARBA00022490"/>
    </source>
</evidence>
<dbReference type="InterPro" id="IPR018060">
    <property type="entry name" value="HTH_AraC"/>
</dbReference>
<keyword evidence="4" id="KW-0902">Two-component regulatory system</keyword>
<dbReference type="GO" id="GO:0000160">
    <property type="term" value="P:phosphorelay signal transduction system"/>
    <property type="evidence" value="ECO:0007669"/>
    <property type="project" value="UniProtKB-KW"/>
</dbReference>